<evidence type="ECO:0000259" key="8">
    <source>
        <dbReference type="Pfam" id="PF20684"/>
    </source>
</evidence>
<proteinExistence type="inferred from homology"/>
<evidence type="ECO:0000256" key="1">
    <source>
        <dbReference type="ARBA" id="ARBA00004141"/>
    </source>
</evidence>
<sequence length="456" mass="50489">MASTAPFGHLPQKDLPLSNRISTIYGVGIPFHVIAICAVALRFYVRFKVVRTPGWDDFWIFCSLLSTTAAVIIMCTLMQNGLGQHQSAMSFSELKQFCLSLYCGLGMFCISAVFIKISILCQYLRIFEKGRMRKLCMAVLVITAMWGTAYSFISWVPCFPVRAAWDPDVKGKCYGFMSKSKTESIMSLESHAGTNMLLDIVILMIPMVLLRKKGLSRRQIWGMIGVFSLGAVSCGLAIARLTVIARAFTKPASTNASANQQFDMAFNAPISVLLSSMEVSFALTSSSIPVFWPVLVKLGLGQILLVHEVQITEETRATAPGAGGVSNGNTFRRDKRSEGDRDGSDSMGKGEAELEELDFSERTSIAESERGLRHSSSKTPLTGATTVQEAYYRDAFVATHVNPLKKGDHYRVMAERTQYLEQIKILRLSLSRELPEWVDRGLLQLSTGRFYGKNVS</sequence>
<evidence type="ECO:0000256" key="5">
    <source>
        <dbReference type="ARBA" id="ARBA00038359"/>
    </source>
</evidence>
<evidence type="ECO:0000256" key="3">
    <source>
        <dbReference type="ARBA" id="ARBA00022989"/>
    </source>
</evidence>
<feature type="compositionally biased region" description="Basic and acidic residues" evidence="6">
    <location>
        <begin position="331"/>
        <end position="352"/>
    </location>
</feature>
<feature type="transmembrane region" description="Helical" evidence="7">
    <location>
        <begin position="222"/>
        <end position="243"/>
    </location>
</feature>
<feature type="region of interest" description="Disordered" evidence="6">
    <location>
        <begin position="317"/>
        <end position="353"/>
    </location>
</feature>
<accession>A0A9P4MTE1</accession>
<comment type="subcellular location">
    <subcellularLocation>
        <location evidence="1">Membrane</location>
        <topology evidence="1">Multi-pass membrane protein</topology>
    </subcellularLocation>
</comment>
<keyword evidence="3 7" id="KW-1133">Transmembrane helix</keyword>
<dbReference type="InterPro" id="IPR049326">
    <property type="entry name" value="Rhodopsin_dom_fungi"/>
</dbReference>
<evidence type="ECO:0000256" key="7">
    <source>
        <dbReference type="SAM" id="Phobius"/>
    </source>
</evidence>
<keyword evidence="2 7" id="KW-0812">Transmembrane</keyword>
<dbReference type="AlphaFoldDB" id="A0A9P4MTE1"/>
<reference evidence="9" key="1">
    <citation type="journal article" date="2020" name="Stud. Mycol.">
        <title>101 Dothideomycetes genomes: a test case for predicting lifestyles and emergence of pathogens.</title>
        <authorList>
            <person name="Haridas S."/>
            <person name="Albert R."/>
            <person name="Binder M."/>
            <person name="Bloem J."/>
            <person name="Labutti K."/>
            <person name="Salamov A."/>
            <person name="Andreopoulos B."/>
            <person name="Baker S."/>
            <person name="Barry K."/>
            <person name="Bills G."/>
            <person name="Bluhm B."/>
            <person name="Cannon C."/>
            <person name="Castanera R."/>
            <person name="Culley D."/>
            <person name="Daum C."/>
            <person name="Ezra D."/>
            <person name="Gonzalez J."/>
            <person name="Henrissat B."/>
            <person name="Kuo A."/>
            <person name="Liang C."/>
            <person name="Lipzen A."/>
            <person name="Lutzoni F."/>
            <person name="Magnuson J."/>
            <person name="Mondo S."/>
            <person name="Nolan M."/>
            <person name="Ohm R."/>
            <person name="Pangilinan J."/>
            <person name="Park H.-J."/>
            <person name="Ramirez L."/>
            <person name="Alfaro M."/>
            <person name="Sun H."/>
            <person name="Tritt A."/>
            <person name="Yoshinaga Y."/>
            <person name="Zwiers L.-H."/>
            <person name="Turgeon B."/>
            <person name="Goodwin S."/>
            <person name="Spatafora J."/>
            <person name="Crous P."/>
            <person name="Grigoriev I."/>
        </authorList>
    </citation>
    <scope>NUCLEOTIDE SEQUENCE</scope>
    <source>
        <strain evidence="9">ATCC 74209</strain>
    </source>
</reference>
<dbReference type="GO" id="GO:0016020">
    <property type="term" value="C:membrane"/>
    <property type="evidence" value="ECO:0007669"/>
    <property type="project" value="UniProtKB-SubCell"/>
</dbReference>
<comment type="caution">
    <text evidence="9">The sequence shown here is derived from an EMBL/GenBank/DDBJ whole genome shotgun (WGS) entry which is preliminary data.</text>
</comment>
<evidence type="ECO:0000313" key="10">
    <source>
        <dbReference type="Proteomes" id="UP000799536"/>
    </source>
</evidence>
<evidence type="ECO:0000256" key="4">
    <source>
        <dbReference type="ARBA" id="ARBA00023136"/>
    </source>
</evidence>
<comment type="similarity">
    <text evidence="5">Belongs to the SAT4 family.</text>
</comment>
<feature type="transmembrane region" description="Helical" evidence="7">
    <location>
        <begin position="192"/>
        <end position="210"/>
    </location>
</feature>
<feature type="domain" description="Rhodopsin" evidence="8">
    <location>
        <begin position="41"/>
        <end position="296"/>
    </location>
</feature>
<evidence type="ECO:0000256" key="6">
    <source>
        <dbReference type="SAM" id="MobiDB-lite"/>
    </source>
</evidence>
<dbReference type="Proteomes" id="UP000799536">
    <property type="component" value="Unassembled WGS sequence"/>
</dbReference>
<keyword evidence="4 7" id="KW-0472">Membrane</keyword>
<dbReference type="InterPro" id="IPR052337">
    <property type="entry name" value="SAT4-like"/>
</dbReference>
<dbReference type="EMBL" id="ML993937">
    <property type="protein sequence ID" value="KAF2202431.1"/>
    <property type="molecule type" value="Genomic_DNA"/>
</dbReference>
<feature type="transmembrane region" description="Helical" evidence="7">
    <location>
        <begin position="99"/>
        <end position="123"/>
    </location>
</feature>
<feature type="transmembrane region" description="Helical" evidence="7">
    <location>
        <begin position="57"/>
        <end position="79"/>
    </location>
</feature>
<dbReference type="OrthoDB" id="61113at2759"/>
<keyword evidence="10" id="KW-1185">Reference proteome</keyword>
<evidence type="ECO:0000256" key="2">
    <source>
        <dbReference type="ARBA" id="ARBA00022692"/>
    </source>
</evidence>
<dbReference type="PANTHER" id="PTHR33048:SF47">
    <property type="entry name" value="INTEGRAL MEMBRANE PROTEIN-RELATED"/>
    <property type="match status" value="1"/>
</dbReference>
<evidence type="ECO:0000313" key="9">
    <source>
        <dbReference type="EMBL" id="KAF2202431.1"/>
    </source>
</evidence>
<feature type="transmembrane region" description="Helical" evidence="7">
    <location>
        <begin position="135"/>
        <end position="156"/>
    </location>
</feature>
<dbReference type="Pfam" id="PF20684">
    <property type="entry name" value="Fung_rhodopsin"/>
    <property type="match status" value="1"/>
</dbReference>
<dbReference type="PANTHER" id="PTHR33048">
    <property type="entry name" value="PTH11-LIKE INTEGRAL MEMBRANE PROTEIN (AFU_ORTHOLOGUE AFUA_5G11245)"/>
    <property type="match status" value="1"/>
</dbReference>
<name>A0A9P4MTE1_9PLEO</name>
<protein>
    <recommendedName>
        <fullName evidence="8">Rhodopsin domain-containing protein</fullName>
    </recommendedName>
</protein>
<feature type="transmembrane region" description="Helical" evidence="7">
    <location>
        <begin position="24"/>
        <end position="45"/>
    </location>
</feature>
<organism evidence="9 10">
    <name type="scientific">Delitschia confertaspora ATCC 74209</name>
    <dbReference type="NCBI Taxonomy" id="1513339"/>
    <lineage>
        <taxon>Eukaryota</taxon>
        <taxon>Fungi</taxon>
        <taxon>Dikarya</taxon>
        <taxon>Ascomycota</taxon>
        <taxon>Pezizomycotina</taxon>
        <taxon>Dothideomycetes</taxon>
        <taxon>Pleosporomycetidae</taxon>
        <taxon>Pleosporales</taxon>
        <taxon>Delitschiaceae</taxon>
        <taxon>Delitschia</taxon>
    </lineage>
</organism>
<gene>
    <name evidence="9" type="ORF">GQ43DRAFT_462388</name>
</gene>